<protein>
    <submittedName>
        <fullName evidence="2">PH domain-containing protein</fullName>
    </submittedName>
</protein>
<dbReference type="Proteomes" id="UP000309676">
    <property type="component" value="Unassembled WGS sequence"/>
</dbReference>
<evidence type="ECO:0000313" key="3">
    <source>
        <dbReference type="Proteomes" id="UP000309676"/>
    </source>
</evidence>
<dbReference type="Gene3D" id="2.30.29.50">
    <property type="entry name" value="Bacterial Pleckstrin homology domain"/>
    <property type="match status" value="1"/>
</dbReference>
<accession>A0A5R9G5A2</accession>
<feature type="domain" description="Bacterial Pleckstrin homology" evidence="1">
    <location>
        <begin position="5"/>
        <end position="120"/>
    </location>
</feature>
<comment type="caution">
    <text evidence="2">The sequence shown here is derived from an EMBL/GenBank/DDBJ whole genome shotgun (WGS) entry which is preliminary data.</text>
</comment>
<organism evidence="2 3">
    <name type="scientific">Paenibacillus antri</name>
    <dbReference type="NCBI Taxonomy" id="2582848"/>
    <lineage>
        <taxon>Bacteria</taxon>
        <taxon>Bacillati</taxon>
        <taxon>Bacillota</taxon>
        <taxon>Bacilli</taxon>
        <taxon>Bacillales</taxon>
        <taxon>Paenibacillaceae</taxon>
        <taxon>Paenibacillus</taxon>
    </lineage>
</organism>
<evidence type="ECO:0000259" key="1">
    <source>
        <dbReference type="Pfam" id="PF08000"/>
    </source>
</evidence>
<dbReference type="CDD" id="cd13225">
    <property type="entry name" value="PH-like_bacteria"/>
    <property type="match status" value="1"/>
</dbReference>
<reference evidence="2 3" key="1">
    <citation type="submission" date="2019-05" db="EMBL/GenBank/DDBJ databases">
        <authorList>
            <person name="Narsing Rao M.P."/>
            <person name="Li W.J."/>
        </authorList>
    </citation>
    <scope>NUCLEOTIDE SEQUENCE [LARGE SCALE GENOMIC DNA]</scope>
    <source>
        <strain evidence="2 3">SYSU_K30003</strain>
    </source>
</reference>
<dbReference type="InterPro" id="IPR037063">
    <property type="entry name" value="PHb_sf"/>
</dbReference>
<sequence>MSETKSILEWTLVSECPIPKDVTEILVPGENAVAAYKTFRDVAIFTNKRLIVRDAQGLTGKKVEIYSLPYSSINMWSTENAGGFLDFNAEVELWTRAGHIKVRLQKGVDIRKFDMLIANALLRD</sequence>
<evidence type="ECO:0000313" key="2">
    <source>
        <dbReference type="EMBL" id="TLS49310.1"/>
    </source>
</evidence>
<keyword evidence="3" id="KW-1185">Reference proteome</keyword>
<dbReference type="EMBL" id="VCIW01000022">
    <property type="protein sequence ID" value="TLS49310.1"/>
    <property type="molecule type" value="Genomic_DNA"/>
</dbReference>
<gene>
    <name evidence="2" type="ORF">FE782_26005</name>
</gene>
<name>A0A5R9G5A2_9BACL</name>
<dbReference type="SUPFAM" id="SSF50729">
    <property type="entry name" value="PH domain-like"/>
    <property type="match status" value="1"/>
</dbReference>
<dbReference type="Pfam" id="PF08000">
    <property type="entry name" value="bPH_1"/>
    <property type="match status" value="1"/>
</dbReference>
<dbReference type="AlphaFoldDB" id="A0A5R9G5A2"/>
<dbReference type="InterPro" id="IPR012544">
    <property type="entry name" value="PHb"/>
</dbReference>
<dbReference type="OrthoDB" id="9803613at2"/>
<proteinExistence type="predicted"/>
<dbReference type="RefSeq" id="WP_138197287.1">
    <property type="nucleotide sequence ID" value="NZ_VCIW01000022.1"/>
</dbReference>